<accession>A0A365HCJ6</accession>
<protein>
    <submittedName>
        <fullName evidence="2">Uncharacterized protein</fullName>
    </submittedName>
</protein>
<feature type="compositionally biased region" description="Basic and acidic residues" evidence="1">
    <location>
        <begin position="33"/>
        <end position="43"/>
    </location>
</feature>
<dbReference type="Proteomes" id="UP000251891">
    <property type="component" value="Unassembled WGS sequence"/>
</dbReference>
<evidence type="ECO:0000313" key="2">
    <source>
        <dbReference type="EMBL" id="RAY16732.1"/>
    </source>
</evidence>
<comment type="caution">
    <text evidence="2">The sequence shown here is derived from an EMBL/GenBank/DDBJ whole genome shotgun (WGS) entry which is preliminary data.</text>
</comment>
<evidence type="ECO:0000313" key="3">
    <source>
        <dbReference type="Proteomes" id="UP000251891"/>
    </source>
</evidence>
<dbReference type="EMBL" id="QLYX01000001">
    <property type="protein sequence ID" value="RAY16732.1"/>
    <property type="molecule type" value="Genomic_DNA"/>
</dbReference>
<feature type="region of interest" description="Disordered" evidence="1">
    <location>
        <begin position="33"/>
        <end position="63"/>
    </location>
</feature>
<evidence type="ECO:0000256" key="1">
    <source>
        <dbReference type="SAM" id="MobiDB-lite"/>
    </source>
</evidence>
<proteinExistence type="predicted"/>
<dbReference type="RefSeq" id="WP_146778707.1">
    <property type="nucleotide sequence ID" value="NZ_QLYX01000001.1"/>
</dbReference>
<sequence length="63" mass="6577">MSLLITIAAVFLAGIAVGAFALIVIGIHAEERRASRTDADDRSPCGTASHRLLSSGLADQGRR</sequence>
<keyword evidence="3" id="KW-1185">Reference proteome</keyword>
<dbReference type="AlphaFoldDB" id="A0A365HCJ6"/>
<organism evidence="2 3">
    <name type="scientific">Actinomadura craniellae</name>
    <dbReference type="NCBI Taxonomy" id="2231787"/>
    <lineage>
        <taxon>Bacteria</taxon>
        <taxon>Bacillati</taxon>
        <taxon>Actinomycetota</taxon>
        <taxon>Actinomycetes</taxon>
        <taxon>Streptosporangiales</taxon>
        <taxon>Thermomonosporaceae</taxon>
        <taxon>Actinomadura</taxon>
    </lineage>
</organism>
<reference evidence="2 3" key="1">
    <citation type="submission" date="2018-06" db="EMBL/GenBank/DDBJ databases">
        <title>Actinomadura craniellae sp. nov. isolated from marine sponge Craniella sp.</title>
        <authorList>
            <person name="Li L."/>
            <person name="Xu Q.H."/>
            <person name="Lin H.W."/>
            <person name="Lu Y.H."/>
        </authorList>
    </citation>
    <scope>NUCLEOTIDE SEQUENCE [LARGE SCALE GENOMIC DNA]</scope>
    <source>
        <strain evidence="2 3">LHW63021</strain>
    </source>
</reference>
<name>A0A365HCJ6_9ACTN</name>
<gene>
    <name evidence="2" type="ORF">DPM19_00740</name>
</gene>